<dbReference type="Gene3D" id="3.40.525.10">
    <property type="entry name" value="CRAL-TRIO lipid binding domain"/>
    <property type="match status" value="1"/>
</dbReference>
<dbReference type="OrthoDB" id="1434354at2759"/>
<gene>
    <name evidence="2" type="ORF">THRCLA_22524</name>
</gene>
<dbReference type="STRING" id="74557.A0A1V9YY87"/>
<dbReference type="PANTHER" id="PTHR45657:SF1">
    <property type="entry name" value="CRAL-TRIO DOMAIN-CONTAINING PROTEIN YKL091C-RELATED"/>
    <property type="match status" value="1"/>
</dbReference>
<keyword evidence="3" id="KW-1185">Reference proteome</keyword>
<dbReference type="CDD" id="cd00170">
    <property type="entry name" value="SEC14"/>
    <property type="match status" value="1"/>
</dbReference>
<accession>A0A1V9YY87</accession>
<name>A0A1V9YY87_9STRA</name>
<dbReference type="InterPro" id="IPR051026">
    <property type="entry name" value="PI/PC_transfer"/>
</dbReference>
<sequence length="294" mass="33879">MTSSVETLNTFDVFKMKVLEEFTLERMEATGIVPTGNLDDTLTRYLTARNYEEKEALKLLRSSMKWREENNVGLYTKQLMIPMEKMEAVRKYMPQGCHGVDKEGNVLFFEHLGFLDTDSMAKVCKLEDVLTAHIQKCEYQMHQTYPNAANKFGKAMTKSTVIYNLSGIGIHTFKKVVYQFIKEVAVINQDHYPETLNRVFIVNTPLFFYGTWKLIEVFLNENSRKKITILGKNYRDTLLQYISPDQLPKELGGTCECFPGQPHGGCMSSKSFTKTHFWNDMDKFLNDGHEGVPN</sequence>
<dbReference type="InterPro" id="IPR036865">
    <property type="entry name" value="CRAL-TRIO_dom_sf"/>
</dbReference>
<dbReference type="InterPro" id="IPR036273">
    <property type="entry name" value="CRAL/TRIO_N_dom_sf"/>
</dbReference>
<proteinExistence type="predicted"/>
<dbReference type="SMART" id="SM00516">
    <property type="entry name" value="SEC14"/>
    <property type="match status" value="1"/>
</dbReference>
<dbReference type="AlphaFoldDB" id="A0A1V9YY87"/>
<reference evidence="2 3" key="1">
    <citation type="journal article" date="2014" name="Genome Biol. Evol.">
        <title>The secreted proteins of Achlya hypogyna and Thraustotheca clavata identify the ancestral oomycete secretome and reveal gene acquisitions by horizontal gene transfer.</title>
        <authorList>
            <person name="Misner I."/>
            <person name="Blouin N."/>
            <person name="Leonard G."/>
            <person name="Richards T.A."/>
            <person name="Lane C.E."/>
        </authorList>
    </citation>
    <scope>NUCLEOTIDE SEQUENCE [LARGE SCALE GENOMIC DNA]</scope>
    <source>
        <strain evidence="2 3">ATCC 34112</strain>
    </source>
</reference>
<evidence type="ECO:0000259" key="1">
    <source>
        <dbReference type="PROSITE" id="PS50191"/>
    </source>
</evidence>
<dbReference type="Proteomes" id="UP000243217">
    <property type="component" value="Unassembled WGS sequence"/>
</dbReference>
<dbReference type="Pfam" id="PF00650">
    <property type="entry name" value="CRAL_TRIO"/>
    <property type="match status" value="1"/>
</dbReference>
<evidence type="ECO:0000313" key="3">
    <source>
        <dbReference type="Proteomes" id="UP000243217"/>
    </source>
</evidence>
<evidence type="ECO:0000313" key="2">
    <source>
        <dbReference type="EMBL" id="OQR90671.1"/>
    </source>
</evidence>
<dbReference type="EMBL" id="JNBS01002504">
    <property type="protein sequence ID" value="OQR90671.1"/>
    <property type="molecule type" value="Genomic_DNA"/>
</dbReference>
<dbReference type="PANTHER" id="PTHR45657">
    <property type="entry name" value="CRAL-TRIO DOMAIN-CONTAINING PROTEIN YKL091C-RELATED"/>
    <property type="match status" value="1"/>
</dbReference>
<dbReference type="PROSITE" id="PS50191">
    <property type="entry name" value="CRAL_TRIO"/>
    <property type="match status" value="1"/>
</dbReference>
<organism evidence="2 3">
    <name type="scientific">Thraustotheca clavata</name>
    <dbReference type="NCBI Taxonomy" id="74557"/>
    <lineage>
        <taxon>Eukaryota</taxon>
        <taxon>Sar</taxon>
        <taxon>Stramenopiles</taxon>
        <taxon>Oomycota</taxon>
        <taxon>Saprolegniomycetes</taxon>
        <taxon>Saprolegniales</taxon>
        <taxon>Achlyaceae</taxon>
        <taxon>Thraustotheca</taxon>
    </lineage>
</organism>
<dbReference type="SUPFAM" id="SSF52087">
    <property type="entry name" value="CRAL/TRIO domain"/>
    <property type="match status" value="1"/>
</dbReference>
<comment type="caution">
    <text evidence="2">The sequence shown here is derived from an EMBL/GenBank/DDBJ whole genome shotgun (WGS) entry which is preliminary data.</text>
</comment>
<feature type="domain" description="CRAL-TRIO" evidence="1">
    <location>
        <begin position="85"/>
        <end position="259"/>
    </location>
</feature>
<dbReference type="SUPFAM" id="SSF46938">
    <property type="entry name" value="CRAL/TRIO N-terminal domain"/>
    <property type="match status" value="1"/>
</dbReference>
<protein>
    <recommendedName>
        <fullName evidence="1">CRAL-TRIO domain-containing protein</fullName>
    </recommendedName>
</protein>
<dbReference type="InterPro" id="IPR001251">
    <property type="entry name" value="CRAL-TRIO_dom"/>
</dbReference>